<name>A0ACB7HAM9_MANES</name>
<dbReference type="Proteomes" id="UP000091857">
    <property type="component" value="Chromosome 8"/>
</dbReference>
<dbReference type="EMBL" id="CM004394">
    <property type="protein sequence ID" value="KAG8649753.1"/>
    <property type="molecule type" value="Genomic_DNA"/>
</dbReference>
<keyword evidence="2" id="KW-1185">Reference proteome</keyword>
<accession>A0ACB7HAM9</accession>
<gene>
    <name evidence="1" type="ORF">MANES_08G134500v8</name>
</gene>
<sequence>MDRVFSVGEISDQFWSLPPPPPPPAQTDDSSKMNRSESEWAFQRFLQEASVVPVSASASDSSPQSSSAPAGDKSDVVEMKDNDKTTASSSFTNGRCTTPFNVAAALGAPPNTAVGSEEYQAFLKSKLNLACAAVALSRAPFLKPQDSPARADSGSQASNASQLGSHAAPKEAGSDLPWSQDMDANGPVGIASLPSTQKKFGATLKPTTSGSSREQSEDDENEGETEITKDMDPTDAKRARRMLSNRESARRSRRRKQAHLTDLETQVKMAEETVKRITGLNPLIHALPEISTISMSSFDGSPSDTSTDAAVPVNEDPNHHFYQPPNNPMSVHESRVNNALADISSVENLQPHSGAAGLAGNMKGRTASLQRVASLEHLQKQIRRGITPGPQSNGEQI</sequence>
<organism evidence="1 2">
    <name type="scientific">Manihot esculenta</name>
    <name type="common">Cassava</name>
    <name type="synonym">Jatropha manihot</name>
    <dbReference type="NCBI Taxonomy" id="3983"/>
    <lineage>
        <taxon>Eukaryota</taxon>
        <taxon>Viridiplantae</taxon>
        <taxon>Streptophyta</taxon>
        <taxon>Embryophyta</taxon>
        <taxon>Tracheophyta</taxon>
        <taxon>Spermatophyta</taxon>
        <taxon>Magnoliopsida</taxon>
        <taxon>eudicotyledons</taxon>
        <taxon>Gunneridae</taxon>
        <taxon>Pentapetalae</taxon>
        <taxon>rosids</taxon>
        <taxon>fabids</taxon>
        <taxon>Malpighiales</taxon>
        <taxon>Euphorbiaceae</taxon>
        <taxon>Crotonoideae</taxon>
        <taxon>Manihoteae</taxon>
        <taxon>Manihot</taxon>
    </lineage>
</organism>
<evidence type="ECO:0000313" key="2">
    <source>
        <dbReference type="Proteomes" id="UP000091857"/>
    </source>
</evidence>
<reference evidence="2" key="1">
    <citation type="journal article" date="2016" name="Nat. Biotechnol.">
        <title>Sequencing wild and cultivated cassava and related species reveals extensive interspecific hybridization and genetic diversity.</title>
        <authorList>
            <person name="Bredeson J.V."/>
            <person name="Lyons J.B."/>
            <person name="Prochnik S.E."/>
            <person name="Wu G.A."/>
            <person name="Ha C.M."/>
            <person name="Edsinger-Gonzales E."/>
            <person name="Grimwood J."/>
            <person name="Schmutz J."/>
            <person name="Rabbi I.Y."/>
            <person name="Egesi C."/>
            <person name="Nauluvula P."/>
            <person name="Lebot V."/>
            <person name="Ndunguru J."/>
            <person name="Mkamilo G."/>
            <person name="Bart R.S."/>
            <person name="Setter T.L."/>
            <person name="Gleadow R.M."/>
            <person name="Kulakow P."/>
            <person name="Ferguson M.E."/>
            <person name="Rounsley S."/>
            <person name="Rokhsar D.S."/>
        </authorList>
    </citation>
    <scope>NUCLEOTIDE SEQUENCE [LARGE SCALE GENOMIC DNA]</scope>
    <source>
        <strain evidence="2">cv. AM560-2</strain>
    </source>
</reference>
<comment type="caution">
    <text evidence="1">The sequence shown here is derived from an EMBL/GenBank/DDBJ whole genome shotgun (WGS) entry which is preliminary data.</text>
</comment>
<proteinExistence type="predicted"/>
<protein>
    <submittedName>
        <fullName evidence="1">Uncharacterized protein</fullName>
    </submittedName>
</protein>
<evidence type="ECO:0000313" key="1">
    <source>
        <dbReference type="EMBL" id="KAG8649753.1"/>
    </source>
</evidence>